<protein>
    <recommendedName>
        <fullName evidence="4">Secreted protein</fullName>
    </recommendedName>
</protein>
<name>H6KZ93_SAPGL</name>
<dbReference type="Proteomes" id="UP000007519">
    <property type="component" value="Chromosome"/>
</dbReference>
<evidence type="ECO:0000313" key="3">
    <source>
        <dbReference type="Proteomes" id="UP000007519"/>
    </source>
</evidence>
<evidence type="ECO:0000256" key="1">
    <source>
        <dbReference type="SAM" id="SignalP"/>
    </source>
</evidence>
<proteinExistence type="predicted"/>
<feature type="signal peptide" evidence="1">
    <location>
        <begin position="1"/>
        <end position="24"/>
    </location>
</feature>
<dbReference type="KEGG" id="sgn:SGRA_1748"/>
<dbReference type="AlphaFoldDB" id="H6KZ93"/>
<gene>
    <name evidence="2" type="ordered locus">SGRA_1748</name>
</gene>
<keyword evidence="3" id="KW-1185">Reference proteome</keyword>
<reference evidence="2 3" key="1">
    <citation type="journal article" date="2012" name="Stand. Genomic Sci.">
        <title>Complete genome sequencing and analysis of Saprospira grandis str. Lewin, a predatory marine bacterium.</title>
        <authorList>
            <person name="Saw J.H."/>
            <person name="Yuryev A."/>
            <person name="Kanbe M."/>
            <person name="Hou S."/>
            <person name="Young A.G."/>
            <person name="Aizawa S."/>
            <person name="Alam M."/>
        </authorList>
    </citation>
    <scope>NUCLEOTIDE SEQUENCE [LARGE SCALE GENOMIC DNA]</scope>
    <source>
        <strain evidence="2 3">Lewin</strain>
    </source>
</reference>
<evidence type="ECO:0008006" key="4">
    <source>
        <dbReference type="Google" id="ProtNLM"/>
    </source>
</evidence>
<dbReference type="STRING" id="984262.SGRA_1748"/>
<dbReference type="EMBL" id="CP002831">
    <property type="protein sequence ID" value="AFC24483.1"/>
    <property type="molecule type" value="Genomic_DNA"/>
</dbReference>
<keyword evidence="1" id="KW-0732">Signal</keyword>
<evidence type="ECO:0000313" key="2">
    <source>
        <dbReference type="EMBL" id="AFC24483.1"/>
    </source>
</evidence>
<organism evidence="2 3">
    <name type="scientific">Saprospira grandis (strain Lewin)</name>
    <dbReference type="NCBI Taxonomy" id="984262"/>
    <lineage>
        <taxon>Bacteria</taxon>
        <taxon>Pseudomonadati</taxon>
        <taxon>Bacteroidota</taxon>
        <taxon>Saprospiria</taxon>
        <taxon>Saprospirales</taxon>
        <taxon>Saprospiraceae</taxon>
        <taxon>Saprospira</taxon>
    </lineage>
</organism>
<sequence>MVNPLYMKMLSFLFLLLLPYWASAQEQINKRPKKEYLDEAGRLFAPAFGYNTFFPIQYDQTGPFHGPSFGFELYNQTMEGDFSPAQFAFFAQFSQLQSLEQSDIRMLLISFGGRFSFEQHLGRRFFLPFFGLEFGGVARNDVNWAPHLSPFLGLEIYHGKNWAWELKGSYVNALSSDMRQLSGGLLHTHVYINLWTTD</sequence>
<feature type="chain" id="PRO_5003603716" description="Secreted protein" evidence="1">
    <location>
        <begin position="25"/>
        <end position="198"/>
    </location>
</feature>
<dbReference type="HOGENOM" id="CLU_1460309_0_0_10"/>
<accession>H6KZ93</accession>